<name>A0ABP0W845_9BRYO</name>
<reference evidence="1" key="1">
    <citation type="submission" date="2024-02" db="EMBL/GenBank/DDBJ databases">
        <authorList>
            <consortium name="ELIXIR-Norway"/>
            <consortium name="Elixir Norway"/>
        </authorList>
    </citation>
    <scope>NUCLEOTIDE SEQUENCE</scope>
</reference>
<sequence length="84" mass="9343">MMVSYNENLILVQETCLIRFGNCEKSFASSLMIFPEGPRVVNTGVQKELVNEPDAINVCADLASKCRMAQKPRTQMSLHNGLPN</sequence>
<accession>A0ABP0W845</accession>
<evidence type="ECO:0000313" key="2">
    <source>
        <dbReference type="Proteomes" id="UP001497444"/>
    </source>
</evidence>
<keyword evidence="2" id="KW-1185">Reference proteome</keyword>
<gene>
    <name evidence="1" type="ORF">CSSPJE1EN1_LOCUS8450</name>
</gene>
<dbReference type="EMBL" id="OZ020110">
    <property type="protein sequence ID" value="CAK9262972.1"/>
    <property type="molecule type" value="Genomic_DNA"/>
</dbReference>
<protein>
    <submittedName>
        <fullName evidence="1">Uncharacterized protein</fullName>
    </submittedName>
</protein>
<proteinExistence type="predicted"/>
<evidence type="ECO:0000313" key="1">
    <source>
        <dbReference type="EMBL" id="CAK9262972.1"/>
    </source>
</evidence>
<organism evidence="1 2">
    <name type="scientific">Sphagnum jensenii</name>
    <dbReference type="NCBI Taxonomy" id="128206"/>
    <lineage>
        <taxon>Eukaryota</taxon>
        <taxon>Viridiplantae</taxon>
        <taxon>Streptophyta</taxon>
        <taxon>Embryophyta</taxon>
        <taxon>Bryophyta</taxon>
        <taxon>Sphagnophytina</taxon>
        <taxon>Sphagnopsida</taxon>
        <taxon>Sphagnales</taxon>
        <taxon>Sphagnaceae</taxon>
        <taxon>Sphagnum</taxon>
    </lineage>
</organism>
<dbReference type="Proteomes" id="UP001497444">
    <property type="component" value="Chromosome 15"/>
</dbReference>